<sequence length="143" mass="15156">MASNSRLTSVVRAVLLGTATAAVVLRLTRMAFLFVNVVGTSMEPTFVPGDRVIAIRRRLARPLRVGDVVVLRGPQPGGHLIKRVAATSGMDVPGQPGQTVPAGSLWVLGDGRKSFDSRQFGAIGDDEAVGLVVRRLWSDPRGG</sequence>
<feature type="domain" description="Peptidase S26" evidence="5">
    <location>
        <begin position="19"/>
        <end position="92"/>
    </location>
</feature>
<dbReference type="InterPro" id="IPR019533">
    <property type="entry name" value="Peptidase_S26"/>
</dbReference>
<dbReference type="CDD" id="cd06530">
    <property type="entry name" value="S26_SPase_I"/>
    <property type="match status" value="1"/>
</dbReference>
<dbReference type="Gene3D" id="2.10.109.10">
    <property type="entry name" value="Umud Fragment, subunit A"/>
    <property type="match status" value="1"/>
</dbReference>
<evidence type="ECO:0000313" key="7">
    <source>
        <dbReference type="Proteomes" id="UP001589890"/>
    </source>
</evidence>
<dbReference type="PANTHER" id="PTHR43390">
    <property type="entry name" value="SIGNAL PEPTIDASE I"/>
    <property type="match status" value="1"/>
</dbReference>
<dbReference type="SUPFAM" id="SSF51306">
    <property type="entry name" value="LexA/Signal peptidase"/>
    <property type="match status" value="1"/>
</dbReference>
<dbReference type="PANTHER" id="PTHR43390:SF1">
    <property type="entry name" value="CHLOROPLAST PROCESSING PEPTIDASE"/>
    <property type="match status" value="1"/>
</dbReference>
<evidence type="ECO:0000256" key="3">
    <source>
        <dbReference type="ARBA" id="ARBA00022670"/>
    </source>
</evidence>
<name>A0ABV6QNH8_9ACTN</name>
<gene>
    <name evidence="6" type="ORF">ACFFGN_19140</name>
</gene>
<dbReference type="PROSITE" id="PS00501">
    <property type="entry name" value="SPASE_I_1"/>
    <property type="match status" value="1"/>
</dbReference>
<dbReference type="PRINTS" id="PR00727">
    <property type="entry name" value="LEADERPTASE"/>
</dbReference>
<protein>
    <submittedName>
        <fullName evidence="6">S26 family signal peptidase</fullName>
    </submittedName>
</protein>
<proteinExistence type="inferred from homology"/>
<dbReference type="InterPro" id="IPR036286">
    <property type="entry name" value="LexA/Signal_pep-like_sf"/>
</dbReference>
<dbReference type="InterPro" id="IPR019756">
    <property type="entry name" value="Pept_S26A_signal_pept_1_Ser-AS"/>
</dbReference>
<accession>A0ABV6QNH8</accession>
<dbReference type="RefSeq" id="WP_380049414.1">
    <property type="nucleotide sequence ID" value="NZ_JBHLTC010000023.1"/>
</dbReference>
<evidence type="ECO:0000256" key="1">
    <source>
        <dbReference type="ARBA" id="ARBA00004401"/>
    </source>
</evidence>
<comment type="caution">
    <text evidence="6">The sequence shown here is derived from an EMBL/GenBank/DDBJ whole genome shotgun (WGS) entry which is preliminary data.</text>
</comment>
<feature type="domain" description="Peptidase S26" evidence="5">
    <location>
        <begin position="95"/>
        <end position="137"/>
    </location>
</feature>
<organism evidence="6 7">
    <name type="scientific">Kribbella deserti</name>
    <dbReference type="NCBI Taxonomy" id="1926257"/>
    <lineage>
        <taxon>Bacteria</taxon>
        <taxon>Bacillati</taxon>
        <taxon>Actinomycetota</taxon>
        <taxon>Actinomycetes</taxon>
        <taxon>Propionibacteriales</taxon>
        <taxon>Kribbellaceae</taxon>
        <taxon>Kribbella</taxon>
    </lineage>
</organism>
<keyword evidence="3" id="KW-0645">Protease</keyword>
<comment type="similarity">
    <text evidence="2">Belongs to the peptidase S26 family.</text>
</comment>
<evidence type="ECO:0000256" key="4">
    <source>
        <dbReference type="ARBA" id="ARBA00022801"/>
    </source>
</evidence>
<dbReference type="EMBL" id="JBHLTC010000023">
    <property type="protein sequence ID" value="MFC0626202.1"/>
    <property type="molecule type" value="Genomic_DNA"/>
</dbReference>
<comment type="subcellular location">
    <subcellularLocation>
        <location evidence="1">Cell membrane</location>
        <topology evidence="1">Single-pass type II membrane protein</topology>
    </subcellularLocation>
</comment>
<evidence type="ECO:0000259" key="5">
    <source>
        <dbReference type="Pfam" id="PF10502"/>
    </source>
</evidence>
<dbReference type="Pfam" id="PF10502">
    <property type="entry name" value="Peptidase_S26"/>
    <property type="match status" value="2"/>
</dbReference>
<evidence type="ECO:0000313" key="6">
    <source>
        <dbReference type="EMBL" id="MFC0626202.1"/>
    </source>
</evidence>
<dbReference type="Proteomes" id="UP001589890">
    <property type="component" value="Unassembled WGS sequence"/>
</dbReference>
<dbReference type="InterPro" id="IPR000223">
    <property type="entry name" value="Pept_S26A_signal_pept_1"/>
</dbReference>
<reference evidence="6 7" key="1">
    <citation type="submission" date="2024-09" db="EMBL/GenBank/DDBJ databases">
        <authorList>
            <person name="Sun Q."/>
            <person name="Mori K."/>
        </authorList>
    </citation>
    <scope>NUCLEOTIDE SEQUENCE [LARGE SCALE GENOMIC DNA]</scope>
    <source>
        <strain evidence="6 7">CGMCC 1.15906</strain>
    </source>
</reference>
<keyword evidence="4" id="KW-0378">Hydrolase</keyword>
<evidence type="ECO:0000256" key="2">
    <source>
        <dbReference type="ARBA" id="ARBA00009370"/>
    </source>
</evidence>
<keyword evidence="7" id="KW-1185">Reference proteome</keyword>